<proteinExistence type="predicted"/>
<evidence type="ECO:0000256" key="1">
    <source>
        <dbReference type="SAM" id="Phobius"/>
    </source>
</evidence>
<dbReference type="Proteomes" id="UP000033058">
    <property type="component" value="Chromosome"/>
</dbReference>
<organism evidence="2 3">
    <name type="scientific">Methanosarcina mazei WWM610</name>
    <dbReference type="NCBI Taxonomy" id="1434117"/>
    <lineage>
        <taxon>Archaea</taxon>
        <taxon>Methanobacteriati</taxon>
        <taxon>Methanobacteriota</taxon>
        <taxon>Stenosarchaea group</taxon>
        <taxon>Methanomicrobia</taxon>
        <taxon>Methanosarcinales</taxon>
        <taxon>Methanosarcinaceae</taxon>
        <taxon>Methanosarcina</taxon>
    </lineage>
</organism>
<dbReference type="InterPro" id="IPR012427">
    <property type="entry name" value="DUF1622"/>
</dbReference>
<evidence type="ECO:0000313" key="3">
    <source>
        <dbReference type="Proteomes" id="UP000033058"/>
    </source>
</evidence>
<feature type="transmembrane region" description="Helical" evidence="1">
    <location>
        <begin position="20"/>
        <end position="39"/>
    </location>
</feature>
<dbReference type="AlphaFoldDB" id="A0A0E3PWR8"/>
<accession>A0A0E3PWR8</accession>
<name>A0A0E3PWR8_METMZ</name>
<dbReference type="PATRIC" id="fig|1434117.4.peg.1253"/>
<feature type="transmembrane region" description="Helical" evidence="1">
    <location>
        <begin position="60"/>
        <end position="79"/>
    </location>
</feature>
<evidence type="ECO:0008006" key="4">
    <source>
        <dbReference type="Google" id="ProtNLM"/>
    </source>
</evidence>
<keyword evidence="1" id="KW-0812">Transmembrane</keyword>
<reference evidence="2 3" key="1">
    <citation type="submission" date="2014-07" db="EMBL/GenBank/DDBJ databases">
        <title>Methanogenic archaea and the global carbon cycle.</title>
        <authorList>
            <person name="Henriksen J.R."/>
            <person name="Luke J."/>
            <person name="Reinhart S."/>
            <person name="Benedict M.N."/>
            <person name="Youngblut N.D."/>
            <person name="Metcalf M.E."/>
            <person name="Whitaker R.J."/>
            <person name="Metcalf W.W."/>
        </authorList>
    </citation>
    <scope>NUCLEOTIDE SEQUENCE [LARGE SCALE GENOMIC DNA]</scope>
    <source>
        <strain evidence="2 3">WWM610</strain>
    </source>
</reference>
<protein>
    <recommendedName>
        <fullName evidence="4">DUF1622 domain-containing protein</fullName>
    </recommendedName>
</protein>
<keyword evidence="1" id="KW-0472">Membrane</keyword>
<dbReference type="PANTHER" id="PTHR38468">
    <property type="entry name" value="SLL0939 PROTEIN"/>
    <property type="match status" value="1"/>
</dbReference>
<keyword evidence="1" id="KW-1133">Transmembrane helix</keyword>
<dbReference type="PANTHER" id="PTHR38468:SF1">
    <property type="entry name" value="SLL0939 PROTEIN"/>
    <property type="match status" value="1"/>
</dbReference>
<gene>
    <name evidence="2" type="ORF">MSMAW_1007</name>
</gene>
<dbReference type="EMBL" id="CP009509">
    <property type="protein sequence ID" value="AKB39998.1"/>
    <property type="molecule type" value="Genomic_DNA"/>
</dbReference>
<dbReference type="HOGENOM" id="CLU_136765_3_2_2"/>
<evidence type="ECO:0000313" key="2">
    <source>
        <dbReference type="EMBL" id="AKB39998.1"/>
    </source>
</evidence>
<feature type="transmembrane region" description="Helical" evidence="1">
    <location>
        <begin position="85"/>
        <end position="105"/>
    </location>
</feature>
<dbReference type="Pfam" id="PF07784">
    <property type="entry name" value="DUF1622"/>
    <property type="match status" value="1"/>
</dbReference>
<sequence length="115" mass="13364">MKGYRMVSDLFRNILQFFEWVFEAIGTVIIIYGGLRATFELLLYETLKKPCSLEEIRKKLTNKILFGLEFYIVVAILGTLRDPSLSELVLLGIVVLIRTTLGYFLSKEVKEYQFD</sequence>